<feature type="chain" id="PRO_5045753792" description="EF-hand domain-containing protein" evidence="1">
    <location>
        <begin position="22"/>
        <end position="139"/>
    </location>
</feature>
<proteinExistence type="predicted"/>
<dbReference type="SUPFAM" id="SSF47473">
    <property type="entry name" value="EF-hand"/>
    <property type="match status" value="1"/>
</dbReference>
<comment type="caution">
    <text evidence="3">The sequence shown here is derived from an EMBL/GenBank/DDBJ whole genome shotgun (WGS) entry which is preliminary data.</text>
</comment>
<keyword evidence="4" id="KW-1185">Reference proteome</keyword>
<protein>
    <recommendedName>
        <fullName evidence="2">EF-hand domain-containing protein</fullName>
    </recommendedName>
</protein>
<gene>
    <name evidence="3" type="ORF">GCM10022291_06900</name>
</gene>
<evidence type="ECO:0000259" key="2">
    <source>
        <dbReference type="PROSITE" id="PS50222"/>
    </source>
</evidence>
<dbReference type="PROSITE" id="PS00018">
    <property type="entry name" value="EF_HAND_1"/>
    <property type="match status" value="3"/>
</dbReference>
<feature type="domain" description="EF-hand" evidence="2">
    <location>
        <begin position="60"/>
        <end position="95"/>
    </location>
</feature>
<feature type="signal peptide" evidence="1">
    <location>
        <begin position="1"/>
        <end position="21"/>
    </location>
</feature>
<dbReference type="Pfam" id="PF13499">
    <property type="entry name" value="EF-hand_7"/>
    <property type="match status" value="1"/>
</dbReference>
<evidence type="ECO:0000313" key="4">
    <source>
        <dbReference type="Proteomes" id="UP001501496"/>
    </source>
</evidence>
<dbReference type="Gene3D" id="1.10.238.10">
    <property type="entry name" value="EF-hand"/>
    <property type="match status" value="1"/>
</dbReference>
<feature type="domain" description="EF-hand" evidence="2">
    <location>
        <begin position="122"/>
        <end position="139"/>
    </location>
</feature>
<evidence type="ECO:0000256" key="1">
    <source>
        <dbReference type="SAM" id="SignalP"/>
    </source>
</evidence>
<dbReference type="RefSeq" id="WP_344786668.1">
    <property type="nucleotide sequence ID" value="NZ_BAABCA010000001.1"/>
</dbReference>
<feature type="domain" description="EF-hand" evidence="2">
    <location>
        <begin position="23"/>
        <end position="58"/>
    </location>
</feature>
<organism evidence="3 4">
    <name type="scientific">Postechiella marina</name>
    <dbReference type="NCBI Taxonomy" id="943941"/>
    <lineage>
        <taxon>Bacteria</taxon>
        <taxon>Pseudomonadati</taxon>
        <taxon>Bacteroidota</taxon>
        <taxon>Flavobacteriia</taxon>
        <taxon>Flavobacteriales</taxon>
        <taxon>Flavobacteriaceae</taxon>
        <taxon>Postechiella</taxon>
    </lineage>
</organism>
<dbReference type="InterPro" id="IPR011992">
    <property type="entry name" value="EF-hand-dom_pair"/>
</dbReference>
<reference evidence="4" key="1">
    <citation type="journal article" date="2019" name="Int. J. Syst. Evol. Microbiol.">
        <title>The Global Catalogue of Microorganisms (GCM) 10K type strain sequencing project: providing services to taxonomists for standard genome sequencing and annotation.</title>
        <authorList>
            <consortium name="The Broad Institute Genomics Platform"/>
            <consortium name="The Broad Institute Genome Sequencing Center for Infectious Disease"/>
            <person name="Wu L."/>
            <person name="Ma J."/>
        </authorList>
    </citation>
    <scope>NUCLEOTIDE SEQUENCE [LARGE SCALE GENOMIC DNA]</scope>
    <source>
        <strain evidence="4">JCM 17630</strain>
    </source>
</reference>
<accession>A0ABP8C2R3</accession>
<dbReference type="Pfam" id="PF13202">
    <property type="entry name" value="EF-hand_5"/>
    <property type="match status" value="1"/>
</dbReference>
<sequence length="139" mass="16082">MRFLKGTYLVLSLATFSVVNAQDSKAKAEKKMKWIDTDGNHYINKEEMLAFYKGKTNKKGKVQDGEEIFIGLDHNNDGKITVEELQQKVNWKKVNGLKNKTKVVKKKTDIPTDKVAKKLYWMDVNKDNFVSLDEMKAFF</sequence>
<dbReference type="Proteomes" id="UP001501496">
    <property type="component" value="Unassembled WGS sequence"/>
</dbReference>
<name>A0ABP8C2R3_9FLAO</name>
<keyword evidence="1" id="KW-0732">Signal</keyword>
<dbReference type="PROSITE" id="PS50222">
    <property type="entry name" value="EF_HAND_2"/>
    <property type="match status" value="3"/>
</dbReference>
<dbReference type="InterPro" id="IPR002048">
    <property type="entry name" value="EF_hand_dom"/>
</dbReference>
<evidence type="ECO:0000313" key="3">
    <source>
        <dbReference type="EMBL" id="GAA4232331.1"/>
    </source>
</evidence>
<dbReference type="EMBL" id="BAABCA010000001">
    <property type="protein sequence ID" value="GAA4232331.1"/>
    <property type="molecule type" value="Genomic_DNA"/>
</dbReference>
<dbReference type="InterPro" id="IPR018247">
    <property type="entry name" value="EF_Hand_1_Ca_BS"/>
</dbReference>